<accession>A0A3A4P232</accession>
<reference evidence="3 4" key="1">
    <citation type="journal article" date="2017" name="ISME J.">
        <title>Energy and carbon metabolisms in a deep terrestrial subsurface fluid microbial community.</title>
        <authorList>
            <person name="Momper L."/>
            <person name="Jungbluth S.P."/>
            <person name="Lee M.D."/>
            <person name="Amend J.P."/>
        </authorList>
    </citation>
    <scope>NUCLEOTIDE SEQUENCE [LARGE SCALE GENOMIC DNA]</scope>
    <source>
        <strain evidence="3">SURF_5</strain>
    </source>
</reference>
<feature type="transmembrane region" description="Helical" evidence="2">
    <location>
        <begin position="33"/>
        <end position="52"/>
    </location>
</feature>
<feature type="region of interest" description="Disordered" evidence="1">
    <location>
        <begin position="70"/>
        <end position="91"/>
    </location>
</feature>
<dbReference type="EMBL" id="QZKU01000003">
    <property type="protein sequence ID" value="RJP26817.1"/>
    <property type="molecule type" value="Genomic_DNA"/>
</dbReference>
<sequence>MVSTEFLALQNQTAAQLFHTCLIAYIDPGTGSYLFQLLIAALLGAGFAVRTIRRRILDLLLAIGRSRKPPIEASAEPDEPSPTPRQNELSE</sequence>
<keyword evidence="2" id="KW-0472">Membrane</keyword>
<name>A0A3A4P232_ABYX5</name>
<protein>
    <submittedName>
        <fullName evidence="3">Uncharacterized protein</fullName>
    </submittedName>
</protein>
<comment type="caution">
    <text evidence="3">The sequence shown here is derived from an EMBL/GenBank/DDBJ whole genome shotgun (WGS) entry which is preliminary data.</text>
</comment>
<evidence type="ECO:0000313" key="3">
    <source>
        <dbReference type="EMBL" id="RJP26817.1"/>
    </source>
</evidence>
<dbReference type="AlphaFoldDB" id="A0A3A4P232"/>
<organism evidence="3 4">
    <name type="scientific">Abyssobacteria bacterium (strain SURF_5)</name>
    <dbReference type="NCBI Taxonomy" id="2093360"/>
    <lineage>
        <taxon>Bacteria</taxon>
        <taxon>Pseudomonadati</taxon>
        <taxon>Candidatus Hydrogenedentota</taxon>
        <taxon>Candidatus Abyssobacteria</taxon>
    </lineage>
</organism>
<gene>
    <name evidence="3" type="ORF">C4520_00180</name>
</gene>
<keyword evidence="2" id="KW-0812">Transmembrane</keyword>
<dbReference type="Proteomes" id="UP000265882">
    <property type="component" value="Unassembled WGS sequence"/>
</dbReference>
<evidence type="ECO:0000313" key="4">
    <source>
        <dbReference type="Proteomes" id="UP000265882"/>
    </source>
</evidence>
<evidence type="ECO:0000256" key="2">
    <source>
        <dbReference type="SAM" id="Phobius"/>
    </source>
</evidence>
<evidence type="ECO:0000256" key="1">
    <source>
        <dbReference type="SAM" id="MobiDB-lite"/>
    </source>
</evidence>
<proteinExistence type="predicted"/>
<keyword evidence="2" id="KW-1133">Transmembrane helix</keyword>